<evidence type="ECO:0000256" key="1">
    <source>
        <dbReference type="SAM" id="SignalP"/>
    </source>
</evidence>
<dbReference type="KEGG" id="mff:MFFC18_38450"/>
<keyword evidence="3" id="KW-0378">Hydrolase</keyword>
<dbReference type="EMBL" id="CP042912">
    <property type="protein sequence ID" value="QEG23940.1"/>
    <property type="molecule type" value="Genomic_DNA"/>
</dbReference>
<organism evidence="3 4">
    <name type="scientific">Mariniblastus fucicola</name>
    <dbReference type="NCBI Taxonomy" id="980251"/>
    <lineage>
        <taxon>Bacteria</taxon>
        <taxon>Pseudomonadati</taxon>
        <taxon>Planctomycetota</taxon>
        <taxon>Planctomycetia</taxon>
        <taxon>Pirellulales</taxon>
        <taxon>Pirellulaceae</taxon>
        <taxon>Mariniblastus</taxon>
    </lineage>
</organism>
<feature type="signal peptide" evidence="1">
    <location>
        <begin position="1"/>
        <end position="19"/>
    </location>
</feature>
<dbReference type="Proteomes" id="UP000322214">
    <property type="component" value="Chromosome"/>
</dbReference>
<evidence type="ECO:0000259" key="2">
    <source>
        <dbReference type="Pfam" id="PF05057"/>
    </source>
</evidence>
<dbReference type="OrthoDB" id="556502at2"/>
<feature type="chain" id="PRO_5023079126" evidence="1">
    <location>
        <begin position="20"/>
        <end position="353"/>
    </location>
</feature>
<proteinExistence type="predicted"/>
<keyword evidence="4" id="KW-1185">Reference proteome</keyword>
<dbReference type="Pfam" id="PF05057">
    <property type="entry name" value="DUF676"/>
    <property type="match status" value="1"/>
</dbReference>
<dbReference type="SUPFAM" id="SSF53474">
    <property type="entry name" value="alpha/beta-Hydrolases"/>
    <property type="match status" value="1"/>
</dbReference>
<name>A0A5B9PFI2_9BACT</name>
<keyword evidence="1" id="KW-0732">Signal</keyword>
<sequence precursor="true">MRHFIFLAIVFLMGSLVQAQTEPKKNDPPKFSFGSIEPKNVAYPNWKTATFGGTQFWTDVRVASDWRIQRNSSFGHFRLLDEDNIRQAWGEESKCTAELEKRLKTGTVKPCRGEVVILLHGLCRSWRSMKTLAEHLETMGYETILFRYASSRQPVAEHARCLRQVIDSLPPDVTEINFVAHSLGNIVVRHYVSDCAKSSDCKLDSRINRMVMIGPPNQGSRMARLMKDSLSFKMIAGASGAQLSLGWEKLSENLATPEFEFGIIAGGYGADGSALSNPVLYGQDDFTVSKWETMLPGADDFLVKHLVHSTMMNQLEVLEATTQFLDKGYFISNERKRPIQSLPAKPGLEEVAK</sequence>
<reference evidence="3 4" key="1">
    <citation type="submission" date="2019-08" db="EMBL/GenBank/DDBJ databases">
        <title>Deep-cultivation of Planctomycetes and their phenomic and genomic characterization uncovers novel biology.</title>
        <authorList>
            <person name="Wiegand S."/>
            <person name="Jogler M."/>
            <person name="Boedeker C."/>
            <person name="Pinto D."/>
            <person name="Vollmers J."/>
            <person name="Rivas-Marin E."/>
            <person name="Kohn T."/>
            <person name="Peeters S.H."/>
            <person name="Heuer A."/>
            <person name="Rast P."/>
            <person name="Oberbeckmann S."/>
            <person name="Bunk B."/>
            <person name="Jeske O."/>
            <person name="Meyerdierks A."/>
            <person name="Storesund J.E."/>
            <person name="Kallscheuer N."/>
            <person name="Luecker S."/>
            <person name="Lage O.M."/>
            <person name="Pohl T."/>
            <person name="Merkel B.J."/>
            <person name="Hornburger P."/>
            <person name="Mueller R.-W."/>
            <person name="Bruemmer F."/>
            <person name="Labrenz M."/>
            <person name="Spormann A.M."/>
            <person name="Op den Camp H."/>
            <person name="Overmann J."/>
            <person name="Amann R."/>
            <person name="Jetten M.S.M."/>
            <person name="Mascher T."/>
            <person name="Medema M.H."/>
            <person name="Devos D.P."/>
            <person name="Kaster A.-K."/>
            <person name="Ovreas L."/>
            <person name="Rohde M."/>
            <person name="Galperin M.Y."/>
            <person name="Jogler C."/>
        </authorList>
    </citation>
    <scope>NUCLEOTIDE SEQUENCE [LARGE SCALE GENOMIC DNA]</scope>
    <source>
        <strain evidence="3 4">FC18</strain>
    </source>
</reference>
<dbReference type="InterPro" id="IPR029058">
    <property type="entry name" value="AB_hydrolase_fold"/>
</dbReference>
<dbReference type="PANTHER" id="PTHR37946">
    <property type="entry name" value="SLL1969 PROTEIN"/>
    <property type="match status" value="1"/>
</dbReference>
<gene>
    <name evidence="3" type="ORF">MFFC18_38450</name>
</gene>
<accession>A0A5B9PFI2</accession>
<dbReference type="AlphaFoldDB" id="A0A5B9PFI2"/>
<dbReference type="STRING" id="980251.GCA_001642875_04256"/>
<dbReference type="PANTHER" id="PTHR37946:SF1">
    <property type="entry name" value="SLL1969 PROTEIN"/>
    <property type="match status" value="1"/>
</dbReference>
<dbReference type="Gene3D" id="3.40.50.1820">
    <property type="entry name" value="alpha/beta hydrolase"/>
    <property type="match status" value="1"/>
</dbReference>
<dbReference type="InterPro" id="IPR007751">
    <property type="entry name" value="DUF676_lipase-like"/>
</dbReference>
<dbReference type="GO" id="GO:0016787">
    <property type="term" value="F:hydrolase activity"/>
    <property type="evidence" value="ECO:0007669"/>
    <property type="project" value="UniProtKB-KW"/>
</dbReference>
<dbReference type="RefSeq" id="WP_148618969.1">
    <property type="nucleotide sequence ID" value="NZ_CP042912.1"/>
</dbReference>
<protein>
    <submittedName>
        <fullName evidence="3">Alpha/beta hydrolase family protein</fullName>
    </submittedName>
</protein>
<evidence type="ECO:0000313" key="3">
    <source>
        <dbReference type="EMBL" id="QEG23940.1"/>
    </source>
</evidence>
<evidence type="ECO:0000313" key="4">
    <source>
        <dbReference type="Proteomes" id="UP000322214"/>
    </source>
</evidence>
<feature type="domain" description="DUF676" evidence="2">
    <location>
        <begin position="115"/>
        <end position="200"/>
    </location>
</feature>